<reference evidence="1 2" key="1">
    <citation type="submission" date="2008-04" db="EMBL/GenBank/DDBJ databases">
        <title>Draft genome sequence of Bacteroides coprocola (DSM 17136).</title>
        <authorList>
            <person name="Sudarsanam P."/>
            <person name="Ley R."/>
            <person name="Guruge J."/>
            <person name="Turnbaugh P.J."/>
            <person name="Mahowald M."/>
            <person name="Liep D."/>
            <person name="Gordon J."/>
        </authorList>
    </citation>
    <scope>NUCLEOTIDE SEQUENCE [LARGE SCALE GENOMIC DNA]</scope>
    <source>
        <strain evidence="1 2">DSM 17136</strain>
    </source>
</reference>
<protein>
    <recommendedName>
        <fullName evidence="3">DUF3575 domain-containing protein</fullName>
    </recommendedName>
</protein>
<reference evidence="1 2" key="2">
    <citation type="submission" date="2008-04" db="EMBL/GenBank/DDBJ databases">
        <authorList>
            <person name="Fulton L."/>
            <person name="Clifton S."/>
            <person name="Fulton B."/>
            <person name="Xu J."/>
            <person name="Minx P."/>
            <person name="Pepin K.H."/>
            <person name="Johnson M."/>
            <person name="Thiruvilangam P."/>
            <person name="Bhonagiri V."/>
            <person name="Nash W.E."/>
            <person name="Mardis E.R."/>
            <person name="Wilson R.K."/>
        </authorList>
    </citation>
    <scope>NUCLEOTIDE SEQUENCE [LARGE SCALE GENOMIC DNA]</scope>
    <source>
        <strain evidence="1 2">DSM 17136</strain>
    </source>
</reference>
<dbReference type="SUPFAM" id="SSF103515">
    <property type="entry name" value="Autotransporter"/>
    <property type="match status" value="1"/>
</dbReference>
<name>B3JH54_9BACT</name>
<accession>B3JH54</accession>
<dbReference type="InterPro" id="IPR036709">
    <property type="entry name" value="Autotransporte_beta_dom_sf"/>
</dbReference>
<dbReference type="Gene3D" id="2.40.128.130">
    <property type="entry name" value="Autotransporter beta-domain"/>
    <property type="match status" value="1"/>
</dbReference>
<dbReference type="STRING" id="470145.BACCOP_01209"/>
<evidence type="ECO:0000313" key="2">
    <source>
        <dbReference type="Proteomes" id="UP000003146"/>
    </source>
</evidence>
<gene>
    <name evidence="1" type="ORF">BACCOP_01209</name>
</gene>
<dbReference type="Pfam" id="PF12099">
    <property type="entry name" value="DUF3575"/>
    <property type="match status" value="1"/>
</dbReference>
<dbReference type="AlphaFoldDB" id="B3JH54"/>
<dbReference type="EMBL" id="ABIY02000071">
    <property type="protein sequence ID" value="EDV01797.1"/>
    <property type="molecule type" value="Genomic_DNA"/>
</dbReference>
<evidence type="ECO:0000313" key="1">
    <source>
        <dbReference type="EMBL" id="EDV01797.1"/>
    </source>
</evidence>
<comment type="caution">
    <text evidence="1">The sequence shown here is derived from an EMBL/GenBank/DDBJ whole genome shotgun (WGS) entry which is preliminary data.</text>
</comment>
<dbReference type="eggNOG" id="COG2885">
    <property type="taxonomic scope" value="Bacteria"/>
</dbReference>
<dbReference type="InterPro" id="IPR021958">
    <property type="entry name" value="DUF3575"/>
</dbReference>
<sequence length="232" mass="26583">MSLHAPLRMSFPPDAGMFNETFAITTDRPVNTNETTRKRKNMKKLILGVFLAVCWCTGTANAQDIAAKTNLLYWSTTTPNLSLEFGLGQRTTLDLTGAYNPWTLDKDKNKKIRHWLVMPEFRYWLCERYNGHFFGLHSGYAFYNISGVRIPFQSKSTKDHRYQGWATGVGLSYGYSWILGKRWNLEATIGLGYIYTNYDKYECATCGKFKGSQDKHYFGPTKAGISLIYIIK</sequence>
<dbReference type="HOGENOM" id="CLU_085002_2_0_10"/>
<dbReference type="Proteomes" id="UP000003146">
    <property type="component" value="Unassembled WGS sequence"/>
</dbReference>
<evidence type="ECO:0008006" key="3">
    <source>
        <dbReference type="Google" id="ProtNLM"/>
    </source>
</evidence>
<proteinExistence type="predicted"/>
<organism evidence="1 2">
    <name type="scientific">Phocaeicola coprocola DSM 17136</name>
    <dbReference type="NCBI Taxonomy" id="470145"/>
    <lineage>
        <taxon>Bacteria</taxon>
        <taxon>Pseudomonadati</taxon>
        <taxon>Bacteroidota</taxon>
        <taxon>Bacteroidia</taxon>
        <taxon>Bacteroidales</taxon>
        <taxon>Bacteroidaceae</taxon>
        <taxon>Phocaeicola</taxon>
    </lineage>
</organism>